<reference evidence="9 10" key="1">
    <citation type="submission" date="2019-09" db="EMBL/GenBank/DDBJ databases">
        <title>Bird 10,000 Genomes (B10K) Project - Family phase.</title>
        <authorList>
            <person name="Zhang G."/>
        </authorList>
    </citation>
    <scope>NUCLEOTIDE SEQUENCE [LARGE SCALE GENOMIC DNA]</scope>
    <source>
        <strain evidence="9">B10K-DU-030-41</strain>
        <tissue evidence="9">Muscle</tissue>
    </source>
</reference>
<dbReference type="PANTHER" id="PTHR23226:SF416">
    <property type="entry name" value="FI01424P"/>
    <property type="match status" value="1"/>
</dbReference>
<keyword evidence="10" id="KW-1185">Reference proteome</keyword>
<gene>
    <name evidence="9" type="primary">Znf91_1</name>
    <name evidence="9" type="ORF">SAPAEN_R02939</name>
</gene>
<evidence type="ECO:0000256" key="6">
    <source>
        <dbReference type="ARBA" id="ARBA00023242"/>
    </source>
</evidence>
<dbReference type="EMBL" id="VZSY01003353">
    <property type="protein sequence ID" value="NXA16056.1"/>
    <property type="molecule type" value="Genomic_DNA"/>
</dbReference>
<comment type="caution">
    <text evidence="9">The sequence shown here is derived from an EMBL/GenBank/DDBJ whole genome shotgun (WGS) entry which is preliminary data.</text>
</comment>
<name>A0A7K7TIB3_9TYRA</name>
<evidence type="ECO:0000256" key="7">
    <source>
        <dbReference type="PROSITE-ProRule" id="PRU00042"/>
    </source>
</evidence>
<dbReference type="GO" id="GO:0000981">
    <property type="term" value="F:DNA-binding transcription factor activity, RNA polymerase II-specific"/>
    <property type="evidence" value="ECO:0007669"/>
    <property type="project" value="TreeGrafter"/>
</dbReference>
<proteinExistence type="predicted"/>
<dbReference type="GO" id="GO:0008270">
    <property type="term" value="F:zinc ion binding"/>
    <property type="evidence" value="ECO:0007669"/>
    <property type="project" value="UniProtKB-KW"/>
</dbReference>
<evidence type="ECO:0000256" key="1">
    <source>
        <dbReference type="ARBA" id="ARBA00004123"/>
    </source>
</evidence>
<keyword evidence="5" id="KW-0862">Zinc</keyword>
<dbReference type="AlphaFoldDB" id="A0A7K7TIB3"/>
<keyword evidence="6" id="KW-0539">Nucleus</keyword>
<feature type="domain" description="C2H2-type" evidence="8">
    <location>
        <begin position="27"/>
        <end position="54"/>
    </location>
</feature>
<evidence type="ECO:0000256" key="2">
    <source>
        <dbReference type="ARBA" id="ARBA00022723"/>
    </source>
</evidence>
<dbReference type="SUPFAM" id="SSF57667">
    <property type="entry name" value="beta-beta-alpha zinc fingers"/>
    <property type="match status" value="1"/>
</dbReference>
<feature type="non-terminal residue" evidence="9">
    <location>
        <position position="54"/>
    </location>
</feature>
<dbReference type="FunFam" id="3.30.160.60:FF:000116">
    <property type="entry name" value="Zinc finger protein 107"/>
    <property type="match status" value="1"/>
</dbReference>
<comment type="subcellular location">
    <subcellularLocation>
        <location evidence="1">Nucleus</location>
    </subcellularLocation>
</comment>
<dbReference type="PANTHER" id="PTHR23226">
    <property type="entry name" value="ZINC FINGER AND SCAN DOMAIN-CONTAINING"/>
    <property type="match status" value="1"/>
</dbReference>
<dbReference type="Proteomes" id="UP000589485">
    <property type="component" value="Unassembled WGS sequence"/>
</dbReference>
<evidence type="ECO:0000256" key="5">
    <source>
        <dbReference type="ARBA" id="ARBA00022833"/>
    </source>
</evidence>
<dbReference type="GO" id="GO:0005634">
    <property type="term" value="C:nucleus"/>
    <property type="evidence" value="ECO:0007669"/>
    <property type="project" value="UniProtKB-SubCell"/>
</dbReference>
<evidence type="ECO:0000313" key="10">
    <source>
        <dbReference type="Proteomes" id="UP000589485"/>
    </source>
</evidence>
<accession>A0A7K7TIB3</accession>
<protein>
    <submittedName>
        <fullName evidence="9">ZNF91 protein</fullName>
    </submittedName>
</protein>
<keyword evidence="3" id="KW-0677">Repeat</keyword>
<dbReference type="PROSITE" id="PS50157">
    <property type="entry name" value="ZINC_FINGER_C2H2_2"/>
    <property type="match status" value="1"/>
</dbReference>
<dbReference type="OrthoDB" id="8922241at2759"/>
<organism evidence="9 10">
    <name type="scientific">Sapayoa aenigma</name>
    <name type="common">broad-billed sapayoa</name>
    <dbReference type="NCBI Taxonomy" id="239371"/>
    <lineage>
        <taxon>Eukaryota</taxon>
        <taxon>Metazoa</taxon>
        <taxon>Chordata</taxon>
        <taxon>Craniata</taxon>
        <taxon>Vertebrata</taxon>
        <taxon>Euteleostomi</taxon>
        <taxon>Archelosauria</taxon>
        <taxon>Archosauria</taxon>
        <taxon>Dinosauria</taxon>
        <taxon>Saurischia</taxon>
        <taxon>Theropoda</taxon>
        <taxon>Coelurosauria</taxon>
        <taxon>Aves</taxon>
        <taxon>Neognathae</taxon>
        <taxon>Neoaves</taxon>
        <taxon>Telluraves</taxon>
        <taxon>Australaves</taxon>
        <taxon>Passeriformes</taxon>
        <taxon>Tyrannidae</taxon>
        <taxon>Sapayoa</taxon>
    </lineage>
</organism>
<dbReference type="Gene3D" id="3.30.160.60">
    <property type="entry name" value="Classic Zinc Finger"/>
    <property type="match status" value="1"/>
</dbReference>
<evidence type="ECO:0000259" key="8">
    <source>
        <dbReference type="PROSITE" id="PS50157"/>
    </source>
</evidence>
<dbReference type="PROSITE" id="PS00028">
    <property type="entry name" value="ZINC_FINGER_C2H2_1"/>
    <property type="match status" value="1"/>
</dbReference>
<keyword evidence="2" id="KW-0479">Metal-binding</keyword>
<sequence>CREGGQSLVGSSDPLVHEQLEAREKPYKCLECGKSFRESSTLHKHQHIHIGEQP</sequence>
<dbReference type="InterPro" id="IPR036236">
    <property type="entry name" value="Znf_C2H2_sf"/>
</dbReference>
<evidence type="ECO:0000256" key="3">
    <source>
        <dbReference type="ARBA" id="ARBA00022737"/>
    </source>
</evidence>
<feature type="non-terminal residue" evidence="9">
    <location>
        <position position="1"/>
    </location>
</feature>
<evidence type="ECO:0000313" key="9">
    <source>
        <dbReference type="EMBL" id="NXA16056.1"/>
    </source>
</evidence>
<dbReference type="GO" id="GO:0000978">
    <property type="term" value="F:RNA polymerase II cis-regulatory region sequence-specific DNA binding"/>
    <property type="evidence" value="ECO:0007669"/>
    <property type="project" value="TreeGrafter"/>
</dbReference>
<keyword evidence="4 7" id="KW-0863">Zinc-finger</keyword>
<dbReference type="InterPro" id="IPR013087">
    <property type="entry name" value="Znf_C2H2_type"/>
</dbReference>
<evidence type="ECO:0000256" key="4">
    <source>
        <dbReference type="ARBA" id="ARBA00022771"/>
    </source>
</evidence>
<dbReference type="Pfam" id="PF00096">
    <property type="entry name" value="zf-C2H2"/>
    <property type="match status" value="1"/>
</dbReference>